<evidence type="ECO:0000256" key="2">
    <source>
        <dbReference type="SAM" id="MobiDB-lite"/>
    </source>
</evidence>
<feature type="transmembrane region" description="Helical" evidence="3">
    <location>
        <begin position="506"/>
        <end position="529"/>
    </location>
</feature>
<feature type="region of interest" description="Disordered" evidence="2">
    <location>
        <begin position="276"/>
        <end position="295"/>
    </location>
</feature>
<keyword evidence="1" id="KW-0175">Coiled coil</keyword>
<evidence type="ECO:0008006" key="6">
    <source>
        <dbReference type="Google" id="ProtNLM"/>
    </source>
</evidence>
<gene>
    <name evidence="4" type="ORF">BAAM0483_05020</name>
</gene>
<feature type="compositionally biased region" description="Pro residues" evidence="2">
    <location>
        <begin position="1102"/>
        <end position="1111"/>
    </location>
</feature>
<feature type="coiled-coil region" evidence="1">
    <location>
        <begin position="836"/>
        <end position="863"/>
    </location>
</feature>
<feature type="transmembrane region" description="Helical" evidence="3">
    <location>
        <begin position="581"/>
        <end position="603"/>
    </location>
</feature>
<evidence type="ECO:0000313" key="4">
    <source>
        <dbReference type="EMBL" id="KOA49509.1"/>
    </source>
</evidence>
<keyword evidence="3" id="KW-1133">Transmembrane helix</keyword>
<feature type="compositionally biased region" description="Basic and acidic residues" evidence="2">
    <location>
        <begin position="730"/>
        <end position="743"/>
    </location>
</feature>
<protein>
    <recommendedName>
        <fullName evidence="6">MFS transporter</fullName>
    </recommendedName>
</protein>
<feature type="compositionally biased region" description="Low complexity" evidence="2">
    <location>
        <begin position="1086"/>
        <end position="1101"/>
    </location>
</feature>
<feature type="transmembrane region" description="Helical" evidence="3">
    <location>
        <begin position="123"/>
        <end position="141"/>
    </location>
</feature>
<feature type="transmembrane region" description="Helical" evidence="3">
    <location>
        <begin position="477"/>
        <end position="500"/>
    </location>
</feature>
<dbReference type="EMBL" id="AWFK01000008">
    <property type="protein sequence ID" value="KOA49509.1"/>
    <property type="molecule type" value="Genomic_DNA"/>
</dbReference>
<organism evidence="4 5">
    <name type="scientific">Bifidobacterium animalis subsp. animalis MCC 0483</name>
    <dbReference type="NCBI Taxonomy" id="1365955"/>
    <lineage>
        <taxon>Bacteria</taxon>
        <taxon>Bacillati</taxon>
        <taxon>Actinomycetota</taxon>
        <taxon>Actinomycetes</taxon>
        <taxon>Bifidobacteriales</taxon>
        <taxon>Bifidobacteriaceae</taxon>
        <taxon>Bifidobacterium</taxon>
    </lineage>
</organism>
<evidence type="ECO:0000256" key="3">
    <source>
        <dbReference type="SAM" id="Phobius"/>
    </source>
</evidence>
<feature type="region of interest" description="Disordered" evidence="2">
    <location>
        <begin position="680"/>
        <end position="743"/>
    </location>
</feature>
<sequence>MALEKLPVLRWSDVATTLENRTDGLIDYITNLFKAVPLNVEGMFLSMGNGLWSAGAKLLQQSSGAEAGVVSKMGAASNKIVGSFYTGLTGDWVIPGMITVFVCIAGIFAVFRGQGAMVLLKRIMAFACGIALFLSIGAISAAHPNQAATGTPWWAVNLTRSIVGNTGNILDRSLRTGMTANGTLLAKEKDAGNDANANWLDCRKYLYQLNQEASADSKDSLGDTMNLMWEETGLRMWVRAQYGPGENGSNVFCRVLESRAVASPEDQAARVQRAIGAAQGHKERDGTGKAEGPISPDGLAFHSDLMFAASDDDGKTAATNVMNDRMTTMWDTCRYNNQGWSVRSGWNWIDWVQGSGRGLDADSPKGHMAEYCQIVMTGSTNGELSWAKKDENKGNWRVYDHNAQHDDDKLRITAKKGSPQTNQNMRQVVEKFNLSNKDTAWIGDAKRYTATLGDPKDRAQADAALATVKQQHGDANLADVGGSLVFALAGLVNFLIWGVGVGVMRLLAVIMACVAAIGVWLGFIVWAVCPDKGRRTLKDSSLNMLGMCALTSMIGVFASLVCMIMNVFMSVFGIIDGDGNTAATVVVMGCASLLFPLLSVWVLRWMCVNVLKVGDPFSMGAFGKLSKSVGHGFTMMGGMLAAGTAAAVAGGSMKGIAQAAVSGLKSGSIGSAMAHGSIIGHNSGTGTPNVGGKGGGRHSGSRQPTAADRSINPQERQAIAENRDIAPSLDKPDMSKEQHQLDDTISQLDKKTELDARNRLTGKYKDDPAGLAQAVQQQVDAAHETNEQQAARMLAEQAARADITSMLKATGGNTSRKTIDKYMQSAAVQEQVAAKAKQSLADRASHQQALRQYENEAADYNRQKELSKTFRGRLKMTRERYQTLADDHGTTGKAAAWLATGVATAAGETARFAKHHKAAATALALPAMTALGPLGLAGVGVAGAVATGGVMNMAHRMMGGGYGKLSPRVRQADQSVRFQNRAAGGIATATDRRMQQHREDQAAGVNPFTRMSARLDRMDATLESGIGQVVTHPAQSVKSAAHRMGMAGLPEATKQVWDTPKPADSQPEPDGKPLPSTSTPILGKQPSVPSTPAVPPADGMPAPTPPIPPVASTPAGQDAMPSAPARSQAVQPPVGHPGE</sequence>
<dbReference type="Proteomes" id="UP000037239">
    <property type="component" value="Unassembled WGS sequence"/>
</dbReference>
<dbReference type="RefSeq" id="WP_052826333.1">
    <property type="nucleotide sequence ID" value="NZ_AWFK01000008.1"/>
</dbReference>
<keyword evidence="3" id="KW-0812">Transmembrane</keyword>
<feature type="transmembrane region" description="Helical" evidence="3">
    <location>
        <begin position="550"/>
        <end position="575"/>
    </location>
</feature>
<dbReference type="AlphaFoldDB" id="A0AB34T8V4"/>
<reference evidence="4 5" key="1">
    <citation type="journal article" date="2015" name="Int J Genomics">
        <title>Comparative Genomics Revealed Genetic Diversity and Species/Strain-Level Differences in Carbohydrate Metabolism of Three Probiotic Bifidobacterial Species.</title>
        <authorList>
            <person name="Odamaki T."/>
            <person name="Horigome A."/>
            <person name="Sugahara H."/>
            <person name="Hashikura N."/>
            <person name="Minami J."/>
            <person name="Xiao J.Z."/>
            <person name="Abe F."/>
        </authorList>
    </citation>
    <scope>NUCLEOTIDE SEQUENCE [LARGE SCALE GENOMIC DNA]</scope>
    <source>
        <strain evidence="4 5">MCC 0483</strain>
    </source>
</reference>
<evidence type="ECO:0000313" key="5">
    <source>
        <dbReference type="Proteomes" id="UP000037239"/>
    </source>
</evidence>
<comment type="caution">
    <text evidence="4">The sequence shown here is derived from an EMBL/GenBank/DDBJ whole genome shotgun (WGS) entry which is preliminary data.</text>
</comment>
<proteinExistence type="predicted"/>
<evidence type="ECO:0000256" key="1">
    <source>
        <dbReference type="SAM" id="Coils"/>
    </source>
</evidence>
<feature type="region of interest" description="Disordered" evidence="2">
    <location>
        <begin position="1052"/>
        <end position="1139"/>
    </location>
</feature>
<keyword evidence="3" id="KW-0472">Membrane</keyword>
<feature type="transmembrane region" description="Helical" evidence="3">
    <location>
        <begin position="92"/>
        <end position="111"/>
    </location>
</feature>
<accession>A0AB34T8V4</accession>
<name>A0AB34T8V4_9BIFI</name>